<organismHost>
    <name type="scientific">Escherichia coli</name>
    <dbReference type="NCBI Taxonomy" id="562"/>
</organismHost>
<dbReference type="Proteomes" id="UP000294673">
    <property type="component" value="Segment"/>
</dbReference>
<organism evidence="1 2">
    <name type="scientific">Escherichia phage vB_EcoM_Goslar</name>
    <dbReference type="NCBI Taxonomy" id="2502409"/>
    <lineage>
        <taxon>Viruses</taxon>
        <taxon>Duplodnaviria</taxon>
        <taxon>Heunggongvirae</taxon>
        <taxon>Uroviricota</taxon>
        <taxon>Caudoviricetes</taxon>
        <taxon>Chimalliviridae</taxon>
        <taxon>Goslarvirus</taxon>
        <taxon>Goslarvirus goslar</taxon>
    </lineage>
</organism>
<evidence type="ECO:0000313" key="2">
    <source>
        <dbReference type="Proteomes" id="UP000294673"/>
    </source>
</evidence>
<protein>
    <submittedName>
        <fullName evidence="1">Uncharacterized protein</fullName>
    </submittedName>
</protein>
<dbReference type="EMBL" id="MK327938">
    <property type="protein sequence ID" value="QBO64002.1"/>
    <property type="molecule type" value="Genomic_DNA"/>
</dbReference>
<name>A0A482GIN4_BPGOS</name>
<gene>
    <name evidence="1" type="ORF">Goslar_00210</name>
</gene>
<reference evidence="1 2" key="1">
    <citation type="submission" date="2018-12" db="EMBL/GenBank/DDBJ databases">
        <title>Still something new to discover - new insights into E. coli phage diversity and taxonomy.</title>
        <authorList>
            <person name="Korf I.H.E."/>
            <person name="Adriaennsens E."/>
            <person name="Dreiseikelmann B."/>
            <person name="Kropinski A."/>
            <person name="Nimtz M."/>
            <person name="Meier-Kolthoff J.P."/>
            <person name="Rohde M."/>
            <person name="van Raaij M."/>
            <person name="Wittmann J."/>
        </authorList>
    </citation>
    <scope>NUCLEOTIDE SEQUENCE [LARGE SCALE GENOMIC DNA]</scope>
</reference>
<sequence>MNIGLEYIEYALTFNLFELHRPLQLGYLVNASANEDNFQLRFTPPGLPDTIVVEGTLDKLRVYLRDPDDPQLFYPGFAYLVKNHVFLFTDTDIDEWFTEQFAEFGCVTDWRHKGMSPCWIPIERFWGHQHQLGCYTVVLETADFFGHRVLRNAKYGRVVDPSTIIHSGKLRITR</sequence>
<keyword evidence="2" id="KW-1185">Reference proteome</keyword>
<evidence type="ECO:0000313" key="1">
    <source>
        <dbReference type="EMBL" id="QBO64002.1"/>
    </source>
</evidence>
<proteinExistence type="predicted"/>
<accession>A0A482GIN4</accession>